<evidence type="ECO:0008006" key="4">
    <source>
        <dbReference type="Google" id="ProtNLM"/>
    </source>
</evidence>
<evidence type="ECO:0000256" key="1">
    <source>
        <dbReference type="SAM" id="SignalP"/>
    </source>
</evidence>
<accession>A0A2P9AEC9</accession>
<proteinExistence type="predicted"/>
<gene>
    <name evidence="2" type="ORF">BQ8482_111400</name>
</gene>
<sequence length="201" mass="21695">MKTAFHHAALSWIVAVAAIPMSSLAENGPAAEAPLEVALDIDDDGQMDRAVMVQDPDSGQADLYIYLAAGDEKLDPSRKPAFIKKALTEGRVLELESKGKGSLSVTSCFGCGANKSWAETLTIVHRRGKLRVAGYSRYWDWNVQTSDGDVETTLGSCDINFLTGKGVASQGLDDGQPIKGEFKPVALADWSYEGRPRPCEF</sequence>
<feature type="signal peptide" evidence="1">
    <location>
        <begin position="1"/>
        <end position="25"/>
    </location>
</feature>
<name>A0A2P9AEC9_9HYPH</name>
<feature type="chain" id="PRO_5015204276" description="Lipoprotein" evidence="1">
    <location>
        <begin position="26"/>
        <end position="201"/>
    </location>
</feature>
<protein>
    <recommendedName>
        <fullName evidence="4">Lipoprotein</fullName>
    </recommendedName>
</protein>
<organism evidence="2 3">
    <name type="scientific">Mesorhizobium delmotii</name>
    <dbReference type="NCBI Taxonomy" id="1631247"/>
    <lineage>
        <taxon>Bacteria</taxon>
        <taxon>Pseudomonadati</taxon>
        <taxon>Pseudomonadota</taxon>
        <taxon>Alphaproteobacteria</taxon>
        <taxon>Hyphomicrobiales</taxon>
        <taxon>Phyllobacteriaceae</taxon>
        <taxon>Mesorhizobium</taxon>
    </lineage>
</organism>
<dbReference type="Proteomes" id="UP000245698">
    <property type="component" value="Unassembled WGS sequence"/>
</dbReference>
<dbReference type="EMBL" id="FUIG01000013">
    <property type="protein sequence ID" value="SJM29470.1"/>
    <property type="molecule type" value="Genomic_DNA"/>
</dbReference>
<keyword evidence="1" id="KW-0732">Signal</keyword>
<evidence type="ECO:0000313" key="3">
    <source>
        <dbReference type="Proteomes" id="UP000245698"/>
    </source>
</evidence>
<evidence type="ECO:0000313" key="2">
    <source>
        <dbReference type="EMBL" id="SJM29470.1"/>
    </source>
</evidence>
<dbReference type="AlphaFoldDB" id="A0A2P9AEC9"/>
<reference evidence="3" key="1">
    <citation type="submission" date="2016-12" db="EMBL/GenBank/DDBJ databases">
        <authorList>
            <person name="Brunel B."/>
        </authorList>
    </citation>
    <scope>NUCLEOTIDE SEQUENCE [LARGE SCALE GENOMIC DNA]</scope>
</reference>
<keyword evidence="3" id="KW-1185">Reference proteome</keyword>